<dbReference type="Proteomes" id="UP001279410">
    <property type="component" value="Unassembled WGS sequence"/>
</dbReference>
<feature type="region of interest" description="Disordered" evidence="1">
    <location>
        <begin position="20"/>
        <end position="41"/>
    </location>
</feature>
<gene>
    <name evidence="2" type="ORF">AKAME5_001670600</name>
</gene>
<accession>A0AAD3N5N6</accession>
<evidence type="ECO:0000256" key="1">
    <source>
        <dbReference type="SAM" id="MobiDB-lite"/>
    </source>
</evidence>
<keyword evidence="3" id="KW-1185">Reference proteome</keyword>
<protein>
    <submittedName>
        <fullName evidence="2">Mannosyl-oligosaccharide 1,2-alpha-mannosidase IA</fullName>
    </submittedName>
</protein>
<proteinExistence type="predicted"/>
<comment type="caution">
    <text evidence="2">The sequence shown here is derived from an EMBL/GenBank/DDBJ whole genome shotgun (WGS) entry which is preliminary data.</text>
</comment>
<evidence type="ECO:0000313" key="2">
    <source>
        <dbReference type="EMBL" id="GLD65224.1"/>
    </source>
</evidence>
<organism evidence="2 3">
    <name type="scientific">Lates japonicus</name>
    <name type="common">Japanese lates</name>
    <dbReference type="NCBI Taxonomy" id="270547"/>
    <lineage>
        <taxon>Eukaryota</taxon>
        <taxon>Metazoa</taxon>
        <taxon>Chordata</taxon>
        <taxon>Craniata</taxon>
        <taxon>Vertebrata</taxon>
        <taxon>Euteleostomi</taxon>
        <taxon>Actinopterygii</taxon>
        <taxon>Neopterygii</taxon>
        <taxon>Teleostei</taxon>
        <taxon>Neoteleostei</taxon>
        <taxon>Acanthomorphata</taxon>
        <taxon>Carangaria</taxon>
        <taxon>Carangaria incertae sedis</taxon>
        <taxon>Centropomidae</taxon>
        <taxon>Lates</taxon>
    </lineage>
</organism>
<reference evidence="2" key="1">
    <citation type="submission" date="2022-08" db="EMBL/GenBank/DDBJ databases">
        <title>Genome sequencing of akame (Lates japonicus).</title>
        <authorList>
            <person name="Hashiguchi Y."/>
            <person name="Takahashi H."/>
        </authorList>
    </citation>
    <scope>NUCLEOTIDE SEQUENCE</scope>
    <source>
        <strain evidence="2">Kochi</strain>
    </source>
</reference>
<dbReference type="EMBL" id="BRZM01000078">
    <property type="protein sequence ID" value="GLD65224.1"/>
    <property type="molecule type" value="Genomic_DNA"/>
</dbReference>
<dbReference type="AlphaFoldDB" id="A0AAD3N5N6"/>
<name>A0AAD3N5N6_LATJO</name>
<sequence length="70" mass="8414">MEPKRQHYLDLLPRSHMPRELHATSHQTGTRGIQIRRSGAEATATRLSDRYYNPRQKSLESYMYMWRLTH</sequence>
<evidence type="ECO:0000313" key="3">
    <source>
        <dbReference type="Proteomes" id="UP001279410"/>
    </source>
</evidence>